<proteinExistence type="predicted"/>
<protein>
    <submittedName>
        <fullName evidence="1">Uncharacterized protein</fullName>
    </submittedName>
</protein>
<gene>
    <name evidence="1" type="ORF">PMACD_LOCUS8836</name>
</gene>
<reference evidence="1" key="1">
    <citation type="submission" date="2021-02" db="EMBL/GenBank/DDBJ databases">
        <authorList>
            <person name="Steward A R."/>
        </authorList>
    </citation>
    <scope>NUCLEOTIDE SEQUENCE</scope>
</reference>
<dbReference type="OrthoDB" id="7259436at2759"/>
<keyword evidence="2" id="KW-1185">Reference proteome</keyword>
<sequence length="170" mass="20091">MGTDMCRKHLPKIKQLLINFEREPKEIRGREKQLWFLTGEEIFKTLFEVGQSIEWRYPKIKDQSNVSEICSKVTANKVWLESVISLYPNFRINLDLTCSADDICKVRSGIDVLIKGFSGISPQFDKVLENINEEEVVEFDRCLKIWVETGHRPDFRNKPSGLLQEHWWWF</sequence>
<dbReference type="Proteomes" id="UP000663880">
    <property type="component" value="Unassembled WGS sequence"/>
</dbReference>
<dbReference type="AlphaFoldDB" id="A0A821T7Z3"/>
<comment type="caution">
    <text evidence="1">The sequence shown here is derived from an EMBL/GenBank/DDBJ whole genome shotgun (WGS) entry which is preliminary data.</text>
</comment>
<evidence type="ECO:0000313" key="1">
    <source>
        <dbReference type="EMBL" id="CAF4871854.1"/>
    </source>
</evidence>
<dbReference type="EMBL" id="CAJOBZ010000023">
    <property type="protein sequence ID" value="CAF4871854.1"/>
    <property type="molecule type" value="Genomic_DNA"/>
</dbReference>
<organism evidence="1 2">
    <name type="scientific">Pieris macdunnoughi</name>
    <dbReference type="NCBI Taxonomy" id="345717"/>
    <lineage>
        <taxon>Eukaryota</taxon>
        <taxon>Metazoa</taxon>
        <taxon>Ecdysozoa</taxon>
        <taxon>Arthropoda</taxon>
        <taxon>Hexapoda</taxon>
        <taxon>Insecta</taxon>
        <taxon>Pterygota</taxon>
        <taxon>Neoptera</taxon>
        <taxon>Endopterygota</taxon>
        <taxon>Lepidoptera</taxon>
        <taxon>Glossata</taxon>
        <taxon>Ditrysia</taxon>
        <taxon>Papilionoidea</taxon>
        <taxon>Pieridae</taxon>
        <taxon>Pierinae</taxon>
        <taxon>Pieris</taxon>
    </lineage>
</organism>
<accession>A0A821T7Z3</accession>
<evidence type="ECO:0000313" key="2">
    <source>
        <dbReference type="Proteomes" id="UP000663880"/>
    </source>
</evidence>
<name>A0A821T7Z3_9NEOP</name>